<dbReference type="PROSITE" id="PS51704">
    <property type="entry name" value="GP_PDE"/>
    <property type="match status" value="1"/>
</dbReference>
<sequence length="258" mass="28646">MSKLSSVFKRPIAHRGLHDRENGVIENSKSAFAAAMEKNYSIECDLQLSGDGVPMVFHDDLLDRLTNQKGALAKLSAGQLSRIRLSGSKNGDQIQSFAEFLDQIEGKTALVVELKNQTDGRNAELATAAVETARAYQGALAFKSFSPILLSQARAVGYNGPLGIIVSRFSANELKDKAVKLNAMERFFLRHMLHYPKTRFNFISANHAALKLAAVRIFRQFGFKVMAWTIRSAETERAVTGLADQVVFENYLPHRDKN</sequence>
<organism evidence="2">
    <name type="scientific">hydrothermal vent metagenome</name>
    <dbReference type="NCBI Taxonomy" id="652676"/>
    <lineage>
        <taxon>unclassified sequences</taxon>
        <taxon>metagenomes</taxon>
        <taxon>ecological metagenomes</taxon>
    </lineage>
</organism>
<dbReference type="PANTHER" id="PTHR46211">
    <property type="entry name" value="GLYCEROPHOSPHORYL DIESTER PHOSPHODIESTERASE"/>
    <property type="match status" value="1"/>
</dbReference>
<keyword evidence="2" id="KW-0378">Hydrolase</keyword>
<dbReference type="GO" id="GO:0008889">
    <property type="term" value="F:glycerophosphodiester phosphodiesterase activity"/>
    <property type="evidence" value="ECO:0007669"/>
    <property type="project" value="UniProtKB-EC"/>
</dbReference>
<name>A0A3B0U2V4_9ZZZZ</name>
<evidence type="ECO:0000259" key="1">
    <source>
        <dbReference type="PROSITE" id="PS51704"/>
    </source>
</evidence>
<dbReference type="InterPro" id="IPR030395">
    <property type="entry name" value="GP_PDE_dom"/>
</dbReference>
<dbReference type="Gene3D" id="3.20.20.190">
    <property type="entry name" value="Phosphatidylinositol (PI) phosphodiesterase"/>
    <property type="match status" value="1"/>
</dbReference>
<dbReference type="Pfam" id="PF03009">
    <property type="entry name" value="GDPD"/>
    <property type="match status" value="1"/>
</dbReference>
<reference evidence="2" key="1">
    <citation type="submission" date="2018-06" db="EMBL/GenBank/DDBJ databases">
        <authorList>
            <person name="Zhirakovskaya E."/>
        </authorList>
    </citation>
    <scope>NUCLEOTIDE SEQUENCE</scope>
</reference>
<dbReference type="AlphaFoldDB" id="A0A3B0U2V4"/>
<gene>
    <name evidence="2" type="ORF">MNBD_ALPHA12-2129</name>
</gene>
<proteinExistence type="predicted"/>
<protein>
    <submittedName>
        <fullName evidence="2">Glycerophosphoryl diester phosphodiesterase</fullName>
        <ecNumber evidence="2">3.1.4.46</ecNumber>
    </submittedName>
</protein>
<dbReference type="InterPro" id="IPR017946">
    <property type="entry name" value="PLC-like_Pdiesterase_TIM-brl"/>
</dbReference>
<dbReference type="EMBL" id="UOEO01000230">
    <property type="protein sequence ID" value="VAW23310.1"/>
    <property type="molecule type" value="Genomic_DNA"/>
</dbReference>
<dbReference type="EC" id="3.1.4.46" evidence="2"/>
<dbReference type="PANTHER" id="PTHR46211:SF1">
    <property type="entry name" value="GLYCEROPHOSPHODIESTER PHOSPHODIESTERASE, CYTOPLASMIC"/>
    <property type="match status" value="1"/>
</dbReference>
<feature type="domain" description="GP-PDE" evidence="1">
    <location>
        <begin position="9"/>
        <end position="258"/>
    </location>
</feature>
<evidence type="ECO:0000313" key="2">
    <source>
        <dbReference type="EMBL" id="VAW23310.1"/>
    </source>
</evidence>
<accession>A0A3B0U2V4</accession>
<dbReference type="GO" id="GO:0006629">
    <property type="term" value="P:lipid metabolic process"/>
    <property type="evidence" value="ECO:0007669"/>
    <property type="project" value="InterPro"/>
</dbReference>
<dbReference type="SUPFAM" id="SSF51695">
    <property type="entry name" value="PLC-like phosphodiesterases"/>
    <property type="match status" value="1"/>
</dbReference>